<dbReference type="Gene3D" id="1.10.287.1490">
    <property type="match status" value="1"/>
</dbReference>
<evidence type="ECO:0000259" key="7">
    <source>
        <dbReference type="Pfam" id="PF13088"/>
    </source>
</evidence>
<dbReference type="GO" id="GO:0016020">
    <property type="term" value="C:membrane"/>
    <property type="evidence" value="ECO:0007669"/>
    <property type="project" value="TreeGrafter"/>
</dbReference>
<dbReference type="HOGENOM" id="CLU_325622_0_0_11"/>
<dbReference type="InterPro" id="IPR036278">
    <property type="entry name" value="Sialidase_sf"/>
</dbReference>
<keyword evidence="5" id="KW-0472">Membrane</keyword>
<evidence type="ECO:0000256" key="2">
    <source>
        <dbReference type="ARBA" id="ARBA00009348"/>
    </source>
</evidence>
<evidence type="ECO:0000256" key="3">
    <source>
        <dbReference type="ARBA" id="ARBA00012733"/>
    </source>
</evidence>
<dbReference type="PANTHER" id="PTHR10628">
    <property type="entry name" value="SIALIDASE"/>
    <property type="match status" value="1"/>
</dbReference>
<keyword evidence="5" id="KW-1133">Transmembrane helix</keyword>
<comment type="catalytic activity">
    <reaction evidence="1">
        <text>Hydrolysis of alpha-(2-&gt;3)-, alpha-(2-&gt;6)-, alpha-(2-&gt;8)- glycosidic linkages of terminal sialic acid residues in oligosaccharides, glycoproteins, glycolipids, colominic acid and synthetic substrates.</text>
        <dbReference type="EC" id="3.2.1.18"/>
    </reaction>
</comment>
<dbReference type="CDD" id="cd15482">
    <property type="entry name" value="Sialidase_non-viral"/>
    <property type="match status" value="1"/>
</dbReference>
<evidence type="ECO:0000256" key="1">
    <source>
        <dbReference type="ARBA" id="ARBA00000427"/>
    </source>
</evidence>
<dbReference type="STRING" id="644284.Arch_0026"/>
<feature type="region of interest" description="Disordered" evidence="4">
    <location>
        <begin position="808"/>
        <end position="839"/>
    </location>
</feature>
<sequence length="885" mass="96276">MKYQHIRKAVLAGIASSTLVFSGLAMAPLGHAADAEAPHPEAATAAPASEETLGTAEAVNLPAKEGLKPQPSAQIGLGFSDITEPIAIQENVEGINYRIPAITATPKGDLIAAFDERPLSSEKASWTQLFGRRHWKNGGDSPNPNSIVQYRSVDNGKSWQKENNICDGTVTSDMEKISGCSDPSYVVDWDTGKIFNFHVRSYRAGLHESKSGNDAASHDVVQVEISESIDDGKTWNSRIITKNVTPDGNVKWRFATSGQGIQLTHRSHKGWLIQQFTLGQGEPGTKQEAFSFISKDGGTTWNAGDAVGADMDENKVVELSDGRLLLTSRHKNGKRLGKRIQAFSKNGGFSWERESVMPDVVDHGTNGQILKVFPGIPSEDPRSKVLLFANSTSNIGDNDRHNGTVWLSCNDGENWTSKEFNKGSTGYVTITTQHDGRIGMLSEDGKNGKKEHGIYYRSFGLDWVGTCPGVKEAIELDKAKADLEKAKSEKAKLEKQVAKQAEGLEKLQQNLEKAENKAVALQENVDKLALDIKAKTEALDELKADSETTRAEKARLQKEFDSINAKLEVAKAEKQRVASDLAVKEAKLTESEKQKAAAEKKVAEQHKQIEDLNAKVKKAESERDQATESAKNLEEKAKEDAKSIEGLEGNLSEFADENDALRSKINKLTKENTDLKAQLEKVKKELEEAKKVPQDDVKPKPAPQPAPQPEPAPEVKGVTPHVDGITPDASDPAACMVTPYVKVSPVEGVTYEVTVDGQVISPTKDDLFTYEYLYGKTVKVNAILKDGFTLAKGAKTTWSWTAPNRDELKCDTPARPVDPTPVPPGEDPSPQVKDVPQDKVDTKITADTKAESKGLAKTGLSLGIITVLAALCIIGGTTATRRRHD</sequence>
<dbReference type="PANTHER" id="PTHR10628:SF30">
    <property type="entry name" value="EXO-ALPHA-SIALIDASE"/>
    <property type="match status" value="1"/>
</dbReference>
<dbReference type="AlphaFoldDB" id="D7BLJ5"/>
<feature type="compositionally biased region" description="Pro residues" evidence="4">
    <location>
        <begin position="700"/>
        <end position="712"/>
    </location>
</feature>
<feature type="domain" description="Sialidase" evidence="7">
    <location>
        <begin position="143"/>
        <end position="439"/>
    </location>
</feature>
<dbReference type="Pfam" id="PF13088">
    <property type="entry name" value="BNR_2"/>
    <property type="match status" value="1"/>
</dbReference>
<accession>D7BLJ5</accession>
<dbReference type="GO" id="GO:0009313">
    <property type="term" value="P:oligosaccharide catabolic process"/>
    <property type="evidence" value="ECO:0007669"/>
    <property type="project" value="TreeGrafter"/>
</dbReference>
<dbReference type="KEGG" id="ahe:Arch_0026"/>
<feature type="chain" id="PRO_5039178810" description="exo-alpha-sialidase" evidence="6">
    <location>
        <begin position="28"/>
        <end position="885"/>
    </location>
</feature>
<dbReference type="EMBL" id="CP002045">
    <property type="protein sequence ID" value="ADH91794.1"/>
    <property type="molecule type" value="Genomic_DNA"/>
</dbReference>
<dbReference type="GO" id="GO:0006689">
    <property type="term" value="P:ganglioside catabolic process"/>
    <property type="evidence" value="ECO:0007669"/>
    <property type="project" value="TreeGrafter"/>
</dbReference>
<dbReference type="SUPFAM" id="SSF50939">
    <property type="entry name" value="Sialidases"/>
    <property type="match status" value="1"/>
</dbReference>
<dbReference type="RefSeq" id="WP_013169292.1">
    <property type="nucleotide sequence ID" value="NC_014218.1"/>
</dbReference>
<reference evidence="8 9" key="1">
    <citation type="journal article" date="2010" name="Stand. Genomic Sci.">
        <title>Complete genome sequence of Arcanobacterium haemolyticum type strain (11018).</title>
        <authorList>
            <person name="Yasawong M."/>
            <person name="Teshima H."/>
            <person name="Lapidus A."/>
            <person name="Nolan M."/>
            <person name="Lucas S."/>
            <person name="Glavina Del Rio T."/>
            <person name="Tice H."/>
            <person name="Cheng J."/>
            <person name="Bruce D."/>
            <person name="Detter C."/>
            <person name="Tapia R."/>
            <person name="Han C."/>
            <person name="Goodwin L."/>
            <person name="Pitluck S."/>
            <person name="Liolios K."/>
            <person name="Ivanova N."/>
            <person name="Mavromatis K."/>
            <person name="Mikhailova N."/>
            <person name="Pati A."/>
            <person name="Chen A."/>
            <person name="Palaniappan K."/>
            <person name="Land M."/>
            <person name="Hauser L."/>
            <person name="Chang Y."/>
            <person name="Jeffries C."/>
            <person name="Rohde M."/>
            <person name="Sikorski J."/>
            <person name="Pukall R."/>
            <person name="Goker M."/>
            <person name="Woyke T."/>
            <person name="Bristow J."/>
            <person name="Eisen J."/>
            <person name="Markowitz V."/>
            <person name="Hugenholtz P."/>
            <person name="Kyrpides N."/>
            <person name="Klenk H."/>
        </authorList>
    </citation>
    <scope>NUCLEOTIDE SEQUENCE [LARGE SCALE GENOMIC DNA]</scope>
    <source>
        <strain evidence="9">ATCC 9345 / DSM 20595 / CCUG 17215 / LMG 16163 / NBRC 15585 / NCTC 8452 / 11018</strain>
    </source>
</reference>
<dbReference type="EC" id="3.2.1.18" evidence="3"/>
<keyword evidence="5" id="KW-0812">Transmembrane</keyword>
<dbReference type="SUPFAM" id="SSF57997">
    <property type="entry name" value="Tropomyosin"/>
    <property type="match status" value="1"/>
</dbReference>
<name>D7BLJ5_ARCHD</name>
<dbReference type="Gene3D" id="2.120.10.10">
    <property type="match status" value="1"/>
</dbReference>
<evidence type="ECO:0000313" key="8">
    <source>
        <dbReference type="EMBL" id="ADH91794.1"/>
    </source>
</evidence>
<feature type="compositionally biased region" description="Basic and acidic residues" evidence="4">
    <location>
        <begin position="687"/>
        <end position="699"/>
    </location>
</feature>
<feature type="region of interest" description="Disordered" evidence="4">
    <location>
        <begin position="687"/>
        <end position="730"/>
    </location>
</feature>
<evidence type="ECO:0000256" key="6">
    <source>
        <dbReference type="SAM" id="SignalP"/>
    </source>
</evidence>
<dbReference type="Proteomes" id="UP000000376">
    <property type="component" value="Chromosome"/>
</dbReference>
<feature type="signal peptide" evidence="6">
    <location>
        <begin position="1"/>
        <end position="27"/>
    </location>
</feature>
<dbReference type="eggNOG" id="COG4409">
    <property type="taxonomic scope" value="Bacteria"/>
</dbReference>
<keyword evidence="8" id="KW-0378">Hydrolase</keyword>
<dbReference type="CAZy" id="GH33">
    <property type="family name" value="Glycoside Hydrolase Family 33"/>
</dbReference>
<evidence type="ECO:0000313" key="9">
    <source>
        <dbReference type="Proteomes" id="UP000000376"/>
    </source>
</evidence>
<feature type="compositionally biased region" description="Pro residues" evidence="4">
    <location>
        <begin position="816"/>
        <end position="827"/>
    </location>
</feature>
<dbReference type="GO" id="GO:0005737">
    <property type="term" value="C:cytoplasm"/>
    <property type="evidence" value="ECO:0007669"/>
    <property type="project" value="TreeGrafter"/>
</dbReference>
<evidence type="ECO:0000256" key="5">
    <source>
        <dbReference type="SAM" id="Phobius"/>
    </source>
</evidence>
<keyword evidence="6" id="KW-0732">Signal</keyword>
<feature type="transmembrane region" description="Helical" evidence="5">
    <location>
        <begin position="859"/>
        <end position="879"/>
    </location>
</feature>
<evidence type="ECO:0000256" key="4">
    <source>
        <dbReference type="SAM" id="MobiDB-lite"/>
    </source>
</evidence>
<dbReference type="GO" id="GO:0004308">
    <property type="term" value="F:exo-alpha-sialidase activity"/>
    <property type="evidence" value="ECO:0007669"/>
    <property type="project" value="UniProtKB-EC"/>
</dbReference>
<comment type="similarity">
    <text evidence="2">Belongs to the glycosyl hydrolase 33 family.</text>
</comment>
<feature type="region of interest" description="Disordered" evidence="4">
    <location>
        <begin position="611"/>
        <end position="644"/>
    </location>
</feature>
<keyword evidence="9" id="KW-1185">Reference proteome</keyword>
<dbReference type="OrthoDB" id="7294637at2"/>
<gene>
    <name evidence="8" type="ordered locus">Arch_0026</name>
</gene>
<keyword evidence="8" id="KW-0326">Glycosidase</keyword>
<organism evidence="8 9">
    <name type="scientific">Arcanobacterium haemolyticum (strain ATCC 9345 / DSM 20595 / CCM 5947 / CCUG 17215 / LMG 16163 / NBRC 15585 / NCTC 8452 / 11018)</name>
    <dbReference type="NCBI Taxonomy" id="644284"/>
    <lineage>
        <taxon>Bacteria</taxon>
        <taxon>Bacillati</taxon>
        <taxon>Actinomycetota</taxon>
        <taxon>Actinomycetes</taxon>
        <taxon>Actinomycetales</taxon>
        <taxon>Actinomycetaceae</taxon>
        <taxon>Arcanobacterium</taxon>
    </lineage>
</organism>
<proteinExistence type="inferred from homology"/>
<dbReference type="InterPro" id="IPR026856">
    <property type="entry name" value="Sialidase_fam"/>
</dbReference>
<dbReference type="eggNOG" id="COG1196">
    <property type="taxonomic scope" value="Bacteria"/>
</dbReference>
<dbReference type="InterPro" id="IPR011040">
    <property type="entry name" value="Sialidase"/>
</dbReference>
<protein>
    <recommendedName>
        <fullName evidence="3">exo-alpha-sialidase</fullName>
        <ecNumber evidence="3">3.2.1.18</ecNumber>
    </recommendedName>
</protein>